<feature type="binding site" evidence="3">
    <location>
        <position position="338"/>
    </location>
    <ligand>
        <name>CTP</name>
        <dbReference type="ChEBI" id="CHEBI:37563"/>
    </ligand>
</feature>
<feature type="binding site" evidence="3">
    <location>
        <begin position="270"/>
        <end position="272"/>
    </location>
    <ligand>
        <name>CTP</name>
        <dbReference type="ChEBI" id="CHEBI:37563"/>
    </ligand>
</feature>
<dbReference type="GO" id="GO:0071513">
    <property type="term" value="C:phosphopantothenoylcysteine decarboxylase complex"/>
    <property type="evidence" value="ECO:0007669"/>
    <property type="project" value="TreeGrafter"/>
</dbReference>
<comment type="catalytic activity">
    <reaction evidence="3 4">
        <text>(R)-4'-phosphopantothenate + L-cysteine + CTP = N-[(R)-4-phosphopantothenoyl]-L-cysteine + CMP + diphosphate + H(+)</text>
        <dbReference type="Rhea" id="RHEA:19397"/>
        <dbReference type="ChEBI" id="CHEBI:10986"/>
        <dbReference type="ChEBI" id="CHEBI:15378"/>
        <dbReference type="ChEBI" id="CHEBI:33019"/>
        <dbReference type="ChEBI" id="CHEBI:35235"/>
        <dbReference type="ChEBI" id="CHEBI:37563"/>
        <dbReference type="ChEBI" id="CHEBI:59458"/>
        <dbReference type="ChEBI" id="CHEBI:60377"/>
        <dbReference type="EC" id="6.3.2.5"/>
    </reaction>
</comment>
<name>A0A7C5MZR7_9GAMM</name>
<dbReference type="SUPFAM" id="SSF52507">
    <property type="entry name" value="Homo-oligomeric flavin-containing Cys decarboxylases, HFCD"/>
    <property type="match status" value="1"/>
</dbReference>
<comment type="cofactor">
    <cofactor evidence="3">
        <name>FMN</name>
        <dbReference type="ChEBI" id="CHEBI:58210"/>
    </cofactor>
    <text evidence="3">Binds 1 FMN per subunit.</text>
</comment>
<feature type="binding site" evidence="3">
    <location>
        <position position="334"/>
    </location>
    <ligand>
        <name>CTP</name>
        <dbReference type="ChEBI" id="CHEBI:37563"/>
    </ligand>
</feature>
<dbReference type="AlphaFoldDB" id="A0A7C5MZR7"/>
<feature type="region of interest" description="Phosphopantothenate--cysteine ligase" evidence="3">
    <location>
        <begin position="188"/>
        <end position="395"/>
    </location>
</feature>
<comment type="function">
    <text evidence="4">Catalyzes two steps in the biosynthesis of coenzyme A. In the first step cysteine is conjugated to 4'-phosphopantothenate to form 4-phosphopantothenoylcysteine, in the latter compound is decarboxylated to form 4'-phosphopantotheine.</text>
</comment>
<comment type="pathway">
    <text evidence="3 4">Cofactor biosynthesis; coenzyme A biosynthesis; CoA from (R)-pantothenate: step 3/5.</text>
</comment>
<dbReference type="GO" id="GO:0004633">
    <property type="term" value="F:phosphopantothenoylcysteine decarboxylase activity"/>
    <property type="evidence" value="ECO:0007669"/>
    <property type="project" value="UniProtKB-UniRule"/>
</dbReference>
<comment type="catalytic activity">
    <reaction evidence="3 4">
        <text>N-[(R)-4-phosphopantothenoyl]-L-cysteine + H(+) = (R)-4'-phosphopantetheine + CO2</text>
        <dbReference type="Rhea" id="RHEA:16793"/>
        <dbReference type="ChEBI" id="CHEBI:15378"/>
        <dbReference type="ChEBI" id="CHEBI:16526"/>
        <dbReference type="ChEBI" id="CHEBI:59458"/>
        <dbReference type="ChEBI" id="CHEBI:61723"/>
        <dbReference type="EC" id="4.1.1.36"/>
    </reaction>
</comment>
<organism evidence="7">
    <name type="scientific">Thiolapillus brandeum</name>
    <dbReference type="NCBI Taxonomy" id="1076588"/>
    <lineage>
        <taxon>Bacteria</taxon>
        <taxon>Pseudomonadati</taxon>
        <taxon>Pseudomonadota</taxon>
        <taxon>Gammaproteobacteria</taxon>
        <taxon>Chromatiales</taxon>
        <taxon>Sedimenticolaceae</taxon>
        <taxon>Thiolapillus</taxon>
    </lineage>
</organism>
<dbReference type="UniPathway" id="UPA00241">
    <property type="reaction ID" value="UER00353"/>
</dbReference>
<feature type="binding site" evidence="3">
    <location>
        <begin position="302"/>
        <end position="305"/>
    </location>
    <ligand>
        <name>CTP</name>
        <dbReference type="ChEBI" id="CHEBI:37563"/>
    </ligand>
</feature>
<reference evidence="7" key="1">
    <citation type="journal article" date="2020" name="mSystems">
        <title>Genome- and Community-Level Interaction Insights into Carbon Utilization and Element Cycling Functions of Hydrothermarchaeota in Hydrothermal Sediment.</title>
        <authorList>
            <person name="Zhou Z."/>
            <person name="Liu Y."/>
            <person name="Xu W."/>
            <person name="Pan J."/>
            <person name="Luo Z.H."/>
            <person name="Li M."/>
        </authorList>
    </citation>
    <scope>NUCLEOTIDE SEQUENCE [LARGE SCALE GENOMIC DNA]</scope>
    <source>
        <strain evidence="7">HyVt-535</strain>
    </source>
</reference>
<evidence type="ECO:0000259" key="6">
    <source>
        <dbReference type="Pfam" id="PF04127"/>
    </source>
</evidence>
<comment type="cofactor">
    <cofactor evidence="3">
        <name>Mg(2+)</name>
        <dbReference type="ChEBI" id="CHEBI:18420"/>
    </cofactor>
</comment>
<keyword evidence="3 4" id="KW-0285">Flavoprotein</keyword>
<dbReference type="EC" id="6.3.2.5" evidence="3"/>
<dbReference type="InterPro" id="IPR035929">
    <property type="entry name" value="CoaB-like_sf"/>
</dbReference>
<feature type="binding site" evidence="3">
    <location>
        <position position="286"/>
    </location>
    <ligand>
        <name>CTP</name>
        <dbReference type="ChEBI" id="CHEBI:37563"/>
    </ligand>
</feature>
<dbReference type="InterPro" id="IPR003382">
    <property type="entry name" value="Flavoprotein"/>
</dbReference>
<dbReference type="Gene3D" id="3.40.50.1950">
    <property type="entry name" value="Flavin prenyltransferase-like"/>
    <property type="match status" value="1"/>
</dbReference>
<dbReference type="HAMAP" id="MF_02225">
    <property type="entry name" value="CoaBC"/>
    <property type="match status" value="1"/>
</dbReference>
<dbReference type="SUPFAM" id="SSF102645">
    <property type="entry name" value="CoaB-like"/>
    <property type="match status" value="1"/>
</dbReference>
<evidence type="ECO:0000256" key="2">
    <source>
        <dbReference type="ARBA" id="ARBA00023239"/>
    </source>
</evidence>
<dbReference type="InterPro" id="IPR036551">
    <property type="entry name" value="Flavin_trans-like"/>
</dbReference>
<proteinExistence type="inferred from homology"/>
<evidence type="ECO:0000259" key="5">
    <source>
        <dbReference type="Pfam" id="PF02441"/>
    </source>
</evidence>
<comment type="function">
    <text evidence="3">Catalyzes two sequential steps in the biosynthesis of coenzyme A. In the first step cysteine is conjugated to 4'-phosphopantothenate to form 4-phosphopantothenoylcysteine. In the second step the latter compound is decarboxylated to form 4'-phosphopantotheine.</text>
</comment>
<feature type="domain" description="DNA/pantothenate metabolism flavoprotein C-terminal" evidence="6">
    <location>
        <begin position="184"/>
        <end position="390"/>
    </location>
</feature>
<dbReference type="InterPro" id="IPR007085">
    <property type="entry name" value="DNA/pantothenate-metab_flavo_C"/>
</dbReference>
<comment type="similarity">
    <text evidence="3 4">In the C-terminal section; belongs to the PPC synthetase family.</text>
</comment>
<dbReference type="GO" id="GO:0015937">
    <property type="term" value="P:coenzyme A biosynthetic process"/>
    <property type="evidence" value="ECO:0007669"/>
    <property type="project" value="UniProtKB-UniRule"/>
</dbReference>
<dbReference type="GO" id="GO:0015941">
    <property type="term" value="P:pantothenate catabolic process"/>
    <property type="evidence" value="ECO:0007669"/>
    <property type="project" value="InterPro"/>
</dbReference>
<feature type="region of interest" description="Phosphopantothenoylcysteine decarboxylase" evidence="3">
    <location>
        <begin position="1"/>
        <end position="187"/>
    </location>
</feature>
<protein>
    <recommendedName>
        <fullName evidence="3">Coenzyme A biosynthesis bifunctional protein CoaBC</fullName>
    </recommendedName>
    <alternativeName>
        <fullName evidence="3">DNA/pantothenate metabolism flavoprotein</fullName>
    </alternativeName>
    <alternativeName>
        <fullName evidence="3">Phosphopantothenoylcysteine synthetase/decarboxylase</fullName>
        <shortName evidence="3">PPCS-PPCDC</shortName>
    </alternativeName>
    <domain>
        <recommendedName>
            <fullName evidence="3">Phosphopantothenoylcysteine decarboxylase</fullName>
            <shortName evidence="3">PPC decarboxylase</shortName>
            <shortName evidence="3">PPC-DC</shortName>
            <ecNumber evidence="3">4.1.1.36</ecNumber>
        </recommendedName>
        <alternativeName>
            <fullName evidence="3">CoaC</fullName>
        </alternativeName>
    </domain>
    <domain>
        <recommendedName>
            <fullName evidence="3">Phosphopantothenate--cysteine ligase</fullName>
            <ecNumber evidence="3">6.3.2.5</ecNumber>
        </recommendedName>
        <alternativeName>
            <fullName evidence="3">CoaB</fullName>
        </alternativeName>
        <alternativeName>
            <fullName evidence="3">Phosphopantothenoylcysteine synthetase</fullName>
            <shortName evidence="3">PPC synthetase</shortName>
            <shortName evidence="3">PPC-S</shortName>
        </alternativeName>
    </domain>
</protein>
<sequence>MSDSGKRVLLGVTGGIAAYKSCELVRLLGREGARVRVVLTESATRFVTPLTFQALSGNPVRVDLFDEAHESAMGHIELARWAEQLVGAPATADFIARLAHGHADDLLTTLCLASEAPLLIAPAMNHRMWLHPATRENVALLESRGVEFVGPEAGEQACGESGPGRMSEPEEILGRILSGPGLFAGRRVMVTAGPTREPLDPVRYLSNRSSGKMGFALAHAFAREGAEVTLVTGPVSLPTPAGVQRVDVETALEMREAVLDAVSGQDLFVGCAAVADYRPERREDTKIKKSSDILELRMRRNPDILAEVAALPDGPFTVGFAAETGDLLQYARRKLEAKGVDMIAANRVGEGAGFEVDRNALEVIWKGGRQSLPFQDKATLAQRLVELIASVEGKD</sequence>
<dbReference type="GO" id="GO:0046872">
    <property type="term" value="F:metal ion binding"/>
    <property type="evidence" value="ECO:0007669"/>
    <property type="project" value="UniProtKB-KW"/>
</dbReference>
<dbReference type="EC" id="4.1.1.36" evidence="3"/>
<dbReference type="Pfam" id="PF04127">
    <property type="entry name" value="DFP"/>
    <property type="match status" value="1"/>
</dbReference>
<keyword evidence="1 3" id="KW-0210">Decarboxylase</keyword>
<dbReference type="PANTHER" id="PTHR14359">
    <property type="entry name" value="HOMO-OLIGOMERIC FLAVIN CONTAINING CYS DECARBOXYLASE FAMILY"/>
    <property type="match status" value="1"/>
</dbReference>
<keyword evidence="3" id="KW-0511">Multifunctional enzyme</keyword>
<accession>A0A7C5MZR7</accession>
<dbReference type="Gene3D" id="3.40.50.10300">
    <property type="entry name" value="CoaB-like"/>
    <property type="match status" value="1"/>
</dbReference>
<dbReference type="Proteomes" id="UP000886100">
    <property type="component" value="Unassembled WGS sequence"/>
</dbReference>
<dbReference type="NCBIfam" id="TIGR00521">
    <property type="entry name" value="coaBC_dfp"/>
    <property type="match status" value="1"/>
</dbReference>
<dbReference type="EMBL" id="DROM01000223">
    <property type="protein sequence ID" value="HHH13300.1"/>
    <property type="molecule type" value="Genomic_DNA"/>
</dbReference>
<dbReference type="InterPro" id="IPR005252">
    <property type="entry name" value="CoaBC"/>
</dbReference>
<evidence type="ECO:0000256" key="1">
    <source>
        <dbReference type="ARBA" id="ARBA00022793"/>
    </source>
</evidence>
<keyword evidence="3" id="KW-0479">Metal-binding</keyword>
<keyword evidence="2 3" id="KW-0456">Lyase</keyword>
<dbReference type="GO" id="GO:0004632">
    <property type="term" value="F:phosphopantothenate--cysteine ligase activity"/>
    <property type="evidence" value="ECO:0007669"/>
    <property type="project" value="UniProtKB-UniRule"/>
</dbReference>
<dbReference type="Pfam" id="PF02441">
    <property type="entry name" value="Flavoprotein"/>
    <property type="match status" value="1"/>
</dbReference>
<feature type="active site" description="Proton donor" evidence="3">
    <location>
        <position position="158"/>
    </location>
</feature>
<dbReference type="PANTHER" id="PTHR14359:SF6">
    <property type="entry name" value="PHOSPHOPANTOTHENOYLCYSTEINE DECARBOXYLASE"/>
    <property type="match status" value="1"/>
</dbReference>
<feature type="binding site" evidence="3">
    <location>
        <position position="276"/>
    </location>
    <ligand>
        <name>CTP</name>
        <dbReference type="ChEBI" id="CHEBI:37563"/>
    </ligand>
</feature>
<keyword evidence="3 4" id="KW-0288">FMN</keyword>
<comment type="similarity">
    <text evidence="3 4">In the N-terminal section; belongs to the HFCD (homo-oligomeric flavin containing Cys decarboxylase) superfamily.</text>
</comment>
<comment type="pathway">
    <text evidence="3 4">Cofactor biosynthesis; coenzyme A biosynthesis; CoA from (R)-pantothenate: step 2/5.</text>
</comment>
<feature type="domain" description="Flavoprotein" evidence="5">
    <location>
        <begin position="6"/>
        <end position="177"/>
    </location>
</feature>
<keyword evidence="3" id="KW-0460">Magnesium</keyword>
<comment type="caution">
    <text evidence="7">The sequence shown here is derived from an EMBL/GenBank/DDBJ whole genome shotgun (WGS) entry which is preliminary data.</text>
</comment>
<evidence type="ECO:0000313" key="7">
    <source>
        <dbReference type="EMBL" id="HHH13300.1"/>
    </source>
</evidence>
<evidence type="ECO:0000256" key="4">
    <source>
        <dbReference type="RuleBase" id="RU364078"/>
    </source>
</evidence>
<evidence type="ECO:0000256" key="3">
    <source>
        <dbReference type="HAMAP-Rule" id="MF_02225"/>
    </source>
</evidence>
<gene>
    <name evidence="3 7" type="primary">coaBC</name>
    <name evidence="7" type="ORF">ENJ98_03605</name>
</gene>
<keyword evidence="3 4" id="KW-0436">Ligase</keyword>
<feature type="binding site" evidence="3">
    <location>
        <position position="320"/>
    </location>
    <ligand>
        <name>CTP</name>
        <dbReference type="ChEBI" id="CHEBI:37563"/>
    </ligand>
</feature>
<dbReference type="GO" id="GO:0010181">
    <property type="term" value="F:FMN binding"/>
    <property type="evidence" value="ECO:0007669"/>
    <property type="project" value="UniProtKB-UniRule"/>
</dbReference>